<dbReference type="Proteomes" id="UP001500051">
    <property type="component" value="Unassembled WGS sequence"/>
</dbReference>
<dbReference type="SUPFAM" id="SSF50475">
    <property type="entry name" value="FMN-binding split barrel"/>
    <property type="match status" value="1"/>
</dbReference>
<evidence type="ECO:0000256" key="1">
    <source>
        <dbReference type="SAM" id="MobiDB-lite"/>
    </source>
</evidence>
<keyword evidence="3" id="KW-1185">Reference proteome</keyword>
<dbReference type="Pfam" id="PF12900">
    <property type="entry name" value="Pyridox_ox_2"/>
    <property type="match status" value="1"/>
</dbReference>
<dbReference type="InterPro" id="IPR012349">
    <property type="entry name" value="Split_barrel_FMN-bd"/>
</dbReference>
<feature type="region of interest" description="Disordered" evidence="1">
    <location>
        <begin position="1"/>
        <end position="34"/>
    </location>
</feature>
<name>A0ABP7DY34_9ACTN</name>
<dbReference type="Gene3D" id="2.30.110.10">
    <property type="entry name" value="Electron Transport, Fmn-binding Protein, Chain A"/>
    <property type="match status" value="1"/>
</dbReference>
<evidence type="ECO:0000313" key="2">
    <source>
        <dbReference type="EMBL" id="GAA3711261.1"/>
    </source>
</evidence>
<reference evidence="3" key="1">
    <citation type="journal article" date="2019" name="Int. J. Syst. Evol. Microbiol.">
        <title>The Global Catalogue of Microorganisms (GCM) 10K type strain sequencing project: providing services to taxonomists for standard genome sequencing and annotation.</title>
        <authorList>
            <consortium name="The Broad Institute Genomics Platform"/>
            <consortium name="The Broad Institute Genome Sequencing Center for Infectious Disease"/>
            <person name="Wu L."/>
            <person name="Ma J."/>
        </authorList>
    </citation>
    <scope>NUCLEOTIDE SEQUENCE [LARGE SCALE GENOMIC DNA]</scope>
    <source>
        <strain evidence="3">JCM 16548</strain>
    </source>
</reference>
<accession>A0ABP7DY34</accession>
<evidence type="ECO:0000313" key="3">
    <source>
        <dbReference type="Proteomes" id="UP001500051"/>
    </source>
</evidence>
<feature type="compositionally biased region" description="Basic and acidic residues" evidence="1">
    <location>
        <begin position="1"/>
        <end position="10"/>
    </location>
</feature>
<organism evidence="2 3">
    <name type="scientific">Microlunatus aurantiacus</name>
    <dbReference type="NCBI Taxonomy" id="446786"/>
    <lineage>
        <taxon>Bacteria</taxon>
        <taxon>Bacillati</taxon>
        <taxon>Actinomycetota</taxon>
        <taxon>Actinomycetes</taxon>
        <taxon>Propionibacteriales</taxon>
        <taxon>Propionibacteriaceae</taxon>
        <taxon>Microlunatus</taxon>
    </lineage>
</organism>
<gene>
    <name evidence="2" type="ORF">GCM10022204_32520</name>
</gene>
<protein>
    <submittedName>
        <fullName evidence="2">Pyridoxamine 5'-phosphate oxidase family protein</fullName>
    </submittedName>
</protein>
<sequence length="177" mass="19028">MITAAERADGSVDASDGGAVGAPDRTVHGGLQPGAIRGRRRTYDLDDARCRQLLESHDMGRVAWSAADGPQLFPVSYLWWDGRILFRTSPYGLLSELVRRTAVVFEVDEIDDVHRRGWSVIVRGRASGIASPDAAHRTAVLGGAGPWGGGDRNLVIAIAPMEVTGREFRPADDGDGH</sequence>
<dbReference type="EMBL" id="BAAAYX010000013">
    <property type="protein sequence ID" value="GAA3711261.1"/>
    <property type="molecule type" value="Genomic_DNA"/>
</dbReference>
<comment type="caution">
    <text evidence="2">The sequence shown here is derived from an EMBL/GenBank/DDBJ whole genome shotgun (WGS) entry which is preliminary data.</text>
</comment>
<dbReference type="InterPro" id="IPR024747">
    <property type="entry name" value="Pyridox_Oxase-rel"/>
</dbReference>
<proteinExistence type="predicted"/>